<proteinExistence type="predicted"/>
<dbReference type="Proteomes" id="UP001524547">
    <property type="component" value="Unassembled WGS sequence"/>
</dbReference>
<evidence type="ECO:0000313" key="3">
    <source>
        <dbReference type="Proteomes" id="UP001524547"/>
    </source>
</evidence>
<name>A0ABT1VYW6_9PROT</name>
<evidence type="ECO:0000259" key="1">
    <source>
        <dbReference type="Pfam" id="PF13403"/>
    </source>
</evidence>
<evidence type="ECO:0000313" key="2">
    <source>
        <dbReference type="EMBL" id="MCQ8241521.1"/>
    </source>
</evidence>
<dbReference type="SUPFAM" id="SSF51294">
    <property type="entry name" value="Hedgehog/intein (Hint) domain"/>
    <property type="match status" value="1"/>
</dbReference>
<dbReference type="Gene3D" id="2.170.16.10">
    <property type="entry name" value="Hedgehog/Intein (Hint) domain"/>
    <property type="match status" value="1"/>
</dbReference>
<reference evidence="2 3" key="1">
    <citation type="submission" date="2022-06" db="EMBL/GenBank/DDBJ databases">
        <title>Rhizosaccharibacter gen. nov. sp. nov. KSS12, endophytic bacteria isolated from sugarcane.</title>
        <authorList>
            <person name="Pitiwittayakul N."/>
        </authorList>
    </citation>
    <scope>NUCLEOTIDE SEQUENCE [LARGE SCALE GENOMIC DNA]</scope>
    <source>
        <strain evidence="2 3">KSS12</strain>
    </source>
</reference>
<gene>
    <name evidence="2" type="ORF">NFI88_11810</name>
</gene>
<dbReference type="EMBL" id="JAMZEJ010000007">
    <property type="protein sequence ID" value="MCQ8241521.1"/>
    <property type="molecule type" value="Genomic_DNA"/>
</dbReference>
<dbReference type="RefSeq" id="WP_422920270.1">
    <property type="nucleotide sequence ID" value="NZ_JAMZEJ010000007.1"/>
</dbReference>
<keyword evidence="3" id="KW-1185">Reference proteome</keyword>
<dbReference type="Pfam" id="PF13403">
    <property type="entry name" value="Hint_2"/>
    <property type="match status" value="1"/>
</dbReference>
<dbReference type="InterPro" id="IPR028992">
    <property type="entry name" value="Hedgehog/Intein_dom"/>
</dbReference>
<feature type="domain" description="Hedgehog/Intein (Hint)" evidence="1">
    <location>
        <begin position="216"/>
        <end position="355"/>
    </location>
</feature>
<comment type="caution">
    <text evidence="2">The sequence shown here is derived from an EMBL/GenBank/DDBJ whole genome shotgun (WGS) entry which is preliminary data.</text>
</comment>
<accession>A0ABT1VYW6</accession>
<organism evidence="2 3">
    <name type="scientific">Rhizosaccharibacter radicis</name>
    <dbReference type="NCBI Taxonomy" id="2782605"/>
    <lineage>
        <taxon>Bacteria</taxon>
        <taxon>Pseudomonadati</taxon>
        <taxon>Pseudomonadota</taxon>
        <taxon>Alphaproteobacteria</taxon>
        <taxon>Acetobacterales</taxon>
        <taxon>Acetobacteraceae</taxon>
        <taxon>Rhizosaccharibacter</taxon>
    </lineage>
</organism>
<protein>
    <submittedName>
        <fullName evidence="2">Hint domain-containing protein</fullName>
    </submittedName>
</protein>
<sequence length="566" mass="59939">MSLNLLYNQVLDYSVNQTLNLNVGGNILITRDAQTPAGDPVVVNLSDLADAQALNQIVISNGATGVVAGGLASLKALSGITVDGGVLELNTNIANINALNSISVGPDGGTIKVDSSTLGVGVLSVPVGFVDSNGQPTTTPPPGFAVDFPQASTISAYYDAALNQTTIGQDINLGVINISTGPSLVVRGNPFGLNPNGALTTYTNITNSDGNGGILVCFLEDSMILTADGPVPVQDLRLGDSVVTFRNGIEERSPLVWIGRTHAVADPALPDDLAGYPVRILAGAIEDGVPFKDMLVTPEHCLFLDGRFVPVRMLVNERSIFYDRSIRSYHSYHIETDRHSVIMADGVLTESYLDTGNRATFRQVGTVVGLRQAGGRSWTADAAALLGVDRAFVEPVFDRIAGRAERAGHPRRAPAPEITSETGLHLVTDDGRELLPVDREGDRFSFVLPETATTIRIRSNSSRPSDVVGPFLDDRRRLGVLIGEVSLRIGPDTIALDAHLGQDALDGWHGPEGGRCRWTDGNALLPLGDRAPSGPGTLVIQILSAGPYRRADQRAADAPSEWAKIA</sequence>
<dbReference type="InterPro" id="IPR036844">
    <property type="entry name" value="Hint_dom_sf"/>
</dbReference>